<proteinExistence type="predicted"/>
<keyword evidence="1" id="KW-0812">Transmembrane</keyword>
<feature type="transmembrane region" description="Helical" evidence="1">
    <location>
        <begin position="16"/>
        <end position="40"/>
    </location>
</feature>
<dbReference type="RefSeq" id="WP_012925519.1">
    <property type="nucleotide sequence ID" value="NC_013730.1"/>
</dbReference>
<dbReference type="Proteomes" id="UP000002028">
    <property type="component" value="Chromosome"/>
</dbReference>
<protein>
    <submittedName>
        <fullName evidence="2">Uncharacterized protein</fullName>
    </submittedName>
</protein>
<name>D2QI80_SPILD</name>
<dbReference type="AlphaFoldDB" id="D2QI80"/>
<accession>D2QI80</accession>
<evidence type="ECO:0000313" key="3">
    <source>
        <dbReference type="Proteomes" id="UP000002028"/>
    </source>
</evidence>
<sequence length="93" mass="10773">MDAKHTPDFYSPSRHWWRLFTSTIWLIGLLGAGTLGVVSWRIYQQHRPGMPVLRNNQSGFRTLAKTDSINRHDSRDRVLARSQHIHGTQVTVH</sequence>
<dbReference type="KEGG" id="sli:Slin_0916"/>
<keyword evidence="3" id="KW-1185">Reference proteome</keyword>
<dbReference type="EMBL" id="CP001769">
    <property type="protein sequence ID" value="ADB36968.1"/>
    <property type="molecule type" value="Genomic_DNA"/>
</dbReference>
<keyword evidence="1" id="KW-1133">Transmembrane helix</keyword>
<organism evidence="2 3">
    <name type="scientific">Spirosoma linguale (strain ATCC 33905 / DSM 74 / LMG 10896 / Claus 1)</name>
    <dbReference type="NCBI Taxonomy" id="504472"/>
    <lineage>
        <taxon>Bacteria</taxon>
        <taxon>Pseudomonadati</taxon>
        <taxon>Bacteroidota</taxon>
        <taxon>Cytophagia</taxon>
        <taxon>Cytophagales</taxon>
        <taxon>Cytophagaceae</taxon>
        <taxon>Spirosoma</taxon>
    </lineage>
</organism>
<evidence type="ECO:0000256" key="1">
    <source>
        <dbReference type="SAM" id="Phobius"/>
    </source>
</evidence>
<dbReference type="HOGENOM" id="CLU_2398101_0_0_10"/>
<keyword evidence="1" id="KW-0472">Membrane</keyword>
<evidence type="ECO:0000313" key="2">
    <source>
        <dbReference type="EMBL" id="ADB36968.1"/>
    </source>
</evidence>
<reference evidence="2 3" key="1">
    <citation type="journal article" date="2010" name="Stand. Genomic Sci.">
        <title>Complete genome sequence of Spirosoma linguale type strain (1).</title>
        <authorList>
            <person name="Lail K."/>
            <person name="Sikorski J."/>
            <person name="Saunders E."/>
            <person name="Lapidus A."/>
            <person name="Glavina Del Rio T."/>
            <person name="Copeland A."/>
            <person name="Tice H."/>
            <person name="Cheng J.-F."/>
            <person name="Lucas S."/>
            <person name="Nolan M."/>
            <person name="Bruce D."/>
            <person name="Goodwin L."/>
            <person name="Pitluck S."/>
            <person name="Ivanova N."/>
            <person name="Mavromatis K."/>
            <person name="Ovchinnikova G."/>
            <person name="Pati A."/>
            <person name="Chen A."/>
            <person name="Palaniappan K."/>
            <person name="Land M."/>
            <person name="Hauser L."/>
            <person name="Chang Y.-J."/>
            <person name="Jeffries C.D."/>
            <person name="Chain P."/>
            <person name="Brettin T."/>
            <person name="Detter J.C."/>
            <person name="Schuetze A."/>
            <person name="Rohde M."/>
            <person name="Tindall B.J."/>
            <person name="Goeker M."/>
            <person name="Bristow J."/>
            <person name="Eisen J.A."/>
            <person name="Markowitz V."/>
            <person name="Hugenholtz P."/>
            <person name="Kyrpides N.C."/>
            <person name="Klenk H.-P."/>
            <person name="Chen F."/>
        </authorList>
    </citation>
    <scope>NUCLEOTIDE SEQUENCE [LARGE SCALE GENOMIC DNA]</scope>
    <source>
        <strain evidence="3">ATCC 33905 / DSM 74 / LMG 10896 / Claus 1</strain>
    </source>
</reference>
<gene>
    <name evidence="2" type="ordered locus">Slin_0916</name>
</gene>